<feature type="transmembrane region" description="Helical" evidence="7">
    <location>
        <begin position="473"/>
        <end position="494"/>
    </location>
</feature>
<name>A0AAV2IEX5_LYMST</name>
<evidence type="ECO:0000259" key="10">
    <source>
        <dbReference type="Pfam" id="PF07670"/>
    </source>
</evidence>
<evidence type="ECO:0000256" key="7">
    <source>
        <dbReference type="SAM" id="Phobius"/>
    </source>
</evidence>
<feature type="transmembrane region" description="Helical" evidence="7">
    <location>
        <begin position="94"/>
        <end position="110"/>
    </location>
</feature>
<evidence type="ECO:0008006" key="13">
    <source>
        <dbReference type="Google" id="ProtNLM"/>
    </source>
</evidence>
<proteinExistence type="inferred from homology"/>
<dbReference type="Proteomes" id="UP001497497">
    <property type="component" value="Unassembled WGS sequence"/>
</dbReference>
<dbReference type="GO" id="GO:0005415">
    <property type="term" value="F:nucleoside:sodium symporter activity"/>
    <property type="evidence" value="ECO:0007669"/>
    <property type="project" value="TreeGrafter"/>
</dbReference>
<feature type="domain" description="Concentrative nucleoside transporter C-terminal" evidence="9">
    <location>
        <begin position="281"/>
        <end position="525"/>
    </location>
</feature>
<evidence type="ECO:0000313" key="11">
    <source>
        <dbReference type="EMBL" id="CAL1543282.1"/>
    </source>
</evidence>
<dbReference type="InterPro" id="IPR011657">
    <property type="entry name" value="CNT_C_dom"/>
</dbReference>
<organism evidence="11 12">
    <name type="scientific">Lymnaea stagnalis</name>
    <name type="common">Great pond snail</name>
    <name type="synonym">Helix stagnalis</name>
    <dbReference type="NCBI Taxonomy" id="6523"/>
    <lineage>
        <taxon>Eukaryota</taxon>
        <taxon>Metazoa</taxon>
        <taxon>Spiralia</taxon>
        <taxon>Lophotrochozoa</taxon>
        <taxon>Mollusca</taxon>
        <taxon>Gastropoda</taxon>
        <taxon>Heterobranchia</taxon>
        <taxon>Euthyneura</taxon>
        <taxon>Panpulmonata</taxon>
        <taxon>Hygrophila</taxon>
        <taxon>Lymnaeoidea</taxon>
        <taxon>Lymnaeidae</taxon>
        <taxon>Lymnaea</taxon>
    </lineage>
</organism>
<evidence type="ECO:0000256" key="6">
    <source>
        <dbReference type="ARBA" id="ARBA00023136"/>
    </source>
</evidence>
<dbReference type="Pfam" id="PF07670">
    <property type="entry name" value="Gate"/>
    <property type="match status" value="1"/>
</dbReference>
<evidence type="ECO:0000259" key="9">
    <source>
        <dbReference type="Pfam" id="PF07662"/>
    </source>
</evidence>
<feature type="transmembrane region" description="Helical" evidence="7">
    <location>
        <begin position="65"/>
        <end position="88"/>
    </location>
</feature>
<evidence type="ECO:0000256" key="5">
    <source>
        <dbReference type="ARBA" id="ARBA00022989"/>
    </source>
</evidence>
<dbReference type="InterPro" id="IPR011642">
    <property type="entry name" value="Gate_dom"/>
</dbReference>
<dbReference type="InterPro" id="IPR008276">
    <property type="entry name" value="C_nuclsd_transpt"/>
</dbReference>
<feature type="transmembrane region" description="Helical" evidence="7">
    <location>
        <begin position="122"/>
        <end position="139"/>
    </location>
</feature>
<comment type="caution">
    <text evidence="11">The sequence shown here is derived from an EMBL/GenBank/DDBJ whole genome shotgun (WGS) entry which is preliminary data.</text>
</comment>
<evidence type="ECO:0000259" key="8">
    <source>
        <dbReference type="Pfam" id="PF01773"/>
    </source>
</evidence>
<dbReference type="Pfam" id="PF01773">
    <property type="entry name" value="Nucleos_tra2_N"/>
    <property type="match status" value="1"/>
</dbReference>
<feature type="transmembrane region" description="Helical" evidence="7">
    <location>
        <begin position="24"/>
        <end position="44"/>
    </location>
</feature>
<feature type="domain" description="Nucleoside transporter/FeoB GTPase Gate" evidence="10">
    <location>
        <begin position="179"/>
        <end position="275"/>
    </location>
</feature>
<dbReference type="EMBL" id="CAXITT010000538">
    <property type="protein sequence ID" value="CAL1543282.1"/>
    <property type="molecule type" value="Genomic_DNA"/>
</dbReference>
<evidence type="ECO:0000256" key="2">
    <source>
        <dbReference type="ARBA" id="ARBA00009033"/>
    </source>
</evidence>
<dbReference type="Pfam" id="PF07662">
    <property type="entry name" value="Nucleos_tra2_C"/>
    <property type="match status" value="1"/>
</dbReference>
<dbReference type="PANTHER" id="PTHR10590:SF4">
    <property type="entry name" value="SOLUTE CARRIER FAMILY 28 MEMBER 3"/>
    <property type="match status" value="1"/>
</dbReference>
<keyword evidence="3" id="KW-1003">Cell membrane</keyword>
<dbReference type="GO" id="GO:0005886">
    <property type="term" value="C:plasma membrane"/>
    <property type="evidence" value="ECO:0007669"/>
    <property type="project" value="UniProtKB-SubCell"/>
</dbReference>
<gene>
    <name evidence="11" type="ORF">GSLYS_00016816001</name>
</gene>
<keyword evidence="6 7" id="KW-0472">Membrane</keyword>
<feature type="transmembrane region" description="Helical" evidence="7">
    <location>
        <begin position="328"/>
        <end position="354"/>
    </location>
</feature>
<evidence type="ECO:0000256" key="1">
    <source>
        <dbReference type="ARBA" id="ARBA00004651"/>
    </source>
</evidence>
<accession>A0AAV2IEX5</accession>
<dbReference type="AlphaFoldDB" id="A0AAV2IEX5"/>
<feature type="transmembrane region" description="Helical" evidence="7">
    <location>
        <begin position="374"/>
        <end position="392"/>
    </location>
</feature>
<keyword evidence="5 7" id="KW-1133">Transmembrane helix</keyword>
<keyword evidence="4 7" id="KW-0812">Transmembrane</keyword>
<evidence type="ECO:0000313" key="12">
    <source>
        <dbReference type="Proteomes" id="UP001497497"/>
    </source>
</evidence>
<feature type="non-terminal residue" evidence="11">
    <location>
        <position position="526"/>
    </location>
</feature>
<feature type="domain" description="Concentrative nucleoside transporter N-terminal" evidence="8">
    <location>
        <begin position="99"/>
        <end position="170"/>
    </location>
</feature>
<sequence>MLCLFLYLTYFSYAMFLHHDDSSSGGLIVITVIIILVLLVKGVSKHEPIARVCKLLSKHAKATRHLTRCLILACVVITCVTLVTEVVLVRPENLISLTGIAAIFLTFFITSTHPHKISWQPVISGLFLQYIFALTILRMPAVRGVFHWTGGVITVLVGFSKEGGRFLFGETSKSGGFVFHLVPLIAFIVALLAILEYLGVLHALLKIVGRFLAFCTGASPAEALNASANIFMGPVDSVMIIRPYLKHVTPSEIHCLMANAMSTVTGSIIGLYIVLGISADHLLAASVMSAPAALSVAKLAVPETQKRLGKTLEEDMDQTKRYRSVMDAASSGAISALTLGGAIIANVTAVISFMEMINATLRWLGGLVDVKNLTLQWICSYLFYPLALSLGVDVRDGRRVAELLGIKVFINELVAYAKLGQFRKNRLLHEEYVSQNLTKWSVDNVTGDVFLPVWNVTLQEGFLSMRSEVITTYALWGFANFISVGVIVGCYLVLVPHQKMVVFKYVMRSMLVGHCASLLTACIAGL</sequence>
<comment type="subcellular location">
    <subcellularLocation>
        <location evidence="1">Cell membrane</location>
        <topology evidence="1">Multi-pass membrane protein</topology>
    </subcellularLocation>
</comment>
<dbReference type="PANTHER" id="PTHR10590">
    <property type="entry name" value="SODIUM/NUCLEOSIDE COTRANSPORTER"/>
    <property type="match status" value="1"/>
</dbReference>
<protein>
    <recommendedName>
        <fullName evidence="13">Sodium/nucleoside cotransporter</fullName>
    </recommendedName>
</protein>
<evidence type="ECO:0000256" key="3">
    <source>
        <dbReference type="ARBA" id="ARBA00022475"/>
    </source>
</evidence>
<feature type="transmembrane region" description="Helical" evidence="7">
    <location>
        <begin position="253"/>
        <end position="275"/>
    </location>
</feature>
<feature type="transmembrane region" description="Helical" evidence="7">
    <location>
        <begin position="176"/>
        <end position="195"/>
    </location>
</feature>
<feature type="transmembrane region" description="Helical" evidence="7">
    <location>
        <begin position="207"/>
        <end position="232"/>
    </location>
</feature>
<dbReference type="InterPro" id="IPR002668">
    <property type="entry name" value="CNT_N_dom"/>
</dbReference>
<reference evidence="11 12" key="1">
    <citation type="submission" date="2024-04" db="EMBL/GenBank/DDBJ databases">
        <authorList>
            <consortium name="Genoscope - CEA"/>
            <person name="William W."/>
        </authorList>
    </citation>
    <scope>NUCLEOTIDE SEQUENCE [LARGE SCALE GENOMIC DNA]</scope>
</reference>
<keyword evidence="12" id="KW-1185">Reference proteome</keyword>
<evidence type="ECO:0000256" key="4">
    <source>
        <dbReference type="ARBA" id="ARBA00022692"/>
    </source>
</evidence>
<comment type="similarity">
    <text evidence="2">Belongs to the concentrative nucleoside transporter (CNT) (TC 2.A.41) family.</text>
</comment>